<evidence type="ECO:0000256" key="1">
    <source>
        <dbReference type="ARBA" id="ARBA00003318"/>
    </source>
</evidence>
<organism evidence="8 9">
    <name type="scientific">Rhodococcus ruber</name>
    <dbReference type="NCBI Taxonomy" id="1830"/>
    <lineage>
        <taxon>Bacteria</taxon>
        <taxon>Bacillati</taxon>
        <taxon>Actinomycetota</taxon>
        <taxon>Actinomycetes</taxon>
        <taxon>Mycobacteriales</taxon>
        <taxon>Nocardiaceae</taxon>
        <taxon>Rhodococcus</taxon>
    </lineage>
</organism>
<keyword evidence="4" id="KW-0249">Electron transport</keyword>
<sequence length="139" mass="14615">MTGITVLLVVAVLAIATGFYLRSRSGAVRAVRDTGSDTDTLLPLLLEAGITTDTATVLHFSADWCGPCAAVRRVVGQVLSDRSGAREVELDIDANPVLARELGVLSLPTTFVLDTDLRRRSRIAGVPSAAALRSALDAL</sequence>
<comment type="caution">
    <text evidence="8">The sequence shown here is derived from an EMBL/GenBank/DDBJ whole genome shotgun (WGS) entry which is preliminary data.</text>
</comment>
<dbReference type="SUPFAM" id="SSF52833">
    <property type="entry name" value="Thioredoxin-like"/>
    <property type="match status" value="1"/>
</dbReference>
<dbReference type="Proteomes" id="UP001081071">
    <property type="component" value="Unassembled WGS sequence"/>
</dbReference>
<name>A0ABT4M9J3_9NOCA</name>
<dbReference type="Gene3D" id="3.40.30.10">
    <property type="entry name" value="Glutaredoxin"/>
    <property type="match status" value="1"/>
</dbReference>
<evidence type="ECO:0000313" key="8">
    <source>
        <dbReference type="EMBL" id="MCZ4517627.1"/>
    </source>
</evidence>
<evidence type="ECO:0000256" key="4">
    <source>
        <dbReference type="ARBA" id="ARBA00022982"/>
    </source>
</evidence>
<keyword evidence="3" id="KW-0813">Transport</keyword>
<dbReference type="RefSeq" id="WP_269602271.1">
    <property type="nucleotide sequence ID" value="NZ_JAPWIJ010000002.1"/>
</dbReference>
<comment type="function">
    <text evidence="1">Participates in various redox reactions through the reversible oxidation of its active center dithiol to a disulfide and catalyzes dithiol-disulfide exchange reactions.</text>
</comment>
<dbReference type="PANTHER" id="PTHR45663">
    <property type="entry name" value="GEO12009P1"/>
    <property type="match status" value="1"/>
</dbReference>
<gene>
    <name evidence="8" type="ORF">O4220_03800</name>
</gene>
<dbReference type="EMBL" id="JAPWIJ010000002">
    <property type="protein sequence ID" value="MCZ4517627.1"/>
    <property type="molecule type" value="Genomic_DNA"/>
</dbReference>
<evidence type="ECO:0000256" key="6">
    <source>
        <dbReference type="ARBA" id="ARBA00023284"/>
    </source>
</evidence>
<comment type="similarity">
    <text evidence="2">Belongs to the thioredoxin family.</text>
</comment>
<evidence type="ECO:0000256" key="5">
    <source>
        <dbReference type="ARBA" id="ARBA00023157"/>
    </source>
</evidence>
<dbReference type="CDD" id="cd02947">
    <property type="entry name" value="TRX_family"/>
    <property type="match status" value="1"/>
</dbReference>
<reference evidence="8" key="1">
    <citation type="submission" date="2022-12" db="EMBL/GenBank/DDBJ databases">
        <authorList>
            <person name="Krivoruchko A.V."/>
            <person name="Elkin A."/>
        </authorList>
    </citation>
    <scope>NUCLEOTIDE SEQUENCE</scope>
    <source>
        <strain evidence="8">IEGM 1391</strain>
    </source>
</reference>
<dbReference type="InterPro" id="IPR013766">
    <property type="entry name" value="Thioredoxin_domain"/>
</dbReference>
<dbReference type="PROSITE" id="PS00194">
    <property type="entry name" value="THIOREDOXIN_1"/>
    <property type="match status" value="1"/>
</dbReference>
<dbReference type="PANTHER" id="PTHR45663:SF11">
    <property type="entry name" value="GEO12009P1"/>
    <property type="match status" value="1"/>
</dbReference>
<dbReference type="Pfam" id="PF00085">
    <property type="entry name" value="Thioredoxin"/>
    <property type="match status" value="1"/>
</dbReference>
<keyword evidence="5" id="KW-1015">Disulfide bond</keyword>
<feature type="domain" description="Thioredoxin" evidence="7">
    <location>
        <begin position="10"/>
        <end position="139"/>
    </location>
</feature>
<evidence type="ECO:0000256" key="2">
    <source>
        <dbReference type="ARBA" id="ARBA00008987"/>
    </source>
</evidence>
<accession>A0ABT4M9J3</accession>
<dbReference type="PROSITE" id="PS51352">
    <property type="entry name" value="THIOREDOXIN_2"/>
    <property type="match status" value="1"/>
</dbReference>
<proteinExistence type="inferred from homology"/>
<evidence type="ECO:0000313" key="9">
    <source>
        <dbReference type="Proteomes" id="UP001081071"/>
    </source>
</evidence>
<dbReference type="InterPro" id="IPR017937">
    <property type="entry name" value="Thioredoxin_CS"/>
</dbReference>
<protein>
    <submittedName>
        <fullName evidence="8">Thioredoxin family protein</fullName>
    </submittedName>
</protein>
<dbReference type="InterPro" id="IPR036249">
    <property type="entry name" value="Thioredoxin-like_sf"/>
</dbReference>
<evidence type="ECO:0000256" key="3">
    <source>
        <dbReference type="ARBA" id="ARBA00022448"/>
    </source>
</evidence>
<keyword evidence="6" id="KW-0676">Redox-active center</keyword>
<evidence type="ECO:0000259" key="7">
    <source>
        <dbReference type="PROSITE" id="PS51352"/>
    </source>
</evidence>
<keyword evidence="9" id="KW-1185">Reference proteome</keyword>